<dbReference type="Pfam" id="PF01522">
    <property type="entry name" value="Polysacc_deac_1"/>
    <property type="match status" value="1"/>
</dbReference>
<dbReference type="PATRIC" id="fig|1347342.6.peg.214"/>
<dbReference type="InterPro" id="IPR002509">
    <property type="entry name" value="NODB_dom"/>
</dbReference>
<dbReference type="RefSeq" id="WP_038526404.1">
    <property type="nucleotide sequence ID" value="NZ_HG315671.1"/>
</dbReference>
<keyword evidence="1" id="KW-0479">Metal-binding</keyword>
<dbReference type="EMBL" id="HG315671">
    <property type="protein sequence ID" value="CDF77923.1"/>
    <property type="molecule type" value="Genomic_DNA"/>
</dbReference>
<evidence type="ECO:0000256" key="1">
    <source>
        <dbReference type="ARBA" id="ARBA00022723"/>
    </source>
</evidence>
<dbReference type="GO" id="GO:0016810">
    <property type="term" value="F:hydrolase activity, acting on carbon-nitrogen (but not peptide) bonds"/>
    <property type="evidence" value="ECO:0007669"/>
    <property type="project" value="InterPro"/>
</dbReference>
<feature type="domain" description="NodB homology" evidence="3">
    <location>
        <begin position="29"/>
        <end position="204"/>
    </location>
</feature>
<dbReference type="Gene3D" id="3.20.20.370">
    <property type="entry name" value="Glycoside hydrolase/deacetylase"/>
    <property type="match status" value="1"/>
</dbReference>
<name>T2KHP1_FORAG</name>
<dbReference type="STRING" id="1347342.BN863_2110"/>
<keyword evidence="2" id="KW-0378">Hydrolase</keyword>
<keyword evidence="5" id="KW-1185">Reference proteome</keyword>
<proteinExistence type="predicted"/>
<evidence type="ECO:0000313" key="4">
    <source>
        <dbReference type="EMBL" id="CDF77923.1"/>
    </source>
</evidence>
<dbReference type="eggNOG" id="COG0726">
    <property type="taxonomic scope" value="Bacteria"/>
</dbReference>
<dbReference type="HOGENOM" id="CLU_021264_0_3_10"/>
<dbReference type="OrthoDB" id="9812065at2"/>
<dbReference type="PANTHER" id="PTHR10587:SF133">
    <property type="entry name" value="CHITIN DEACETYLASE 1-RELATED"/>
    <property type="match status" value="1"/>
</dbReference>
<dbReference type="PROSITE" id="PS51677">
    <property type="entry name" value="NODB"/>
    <property type="match status" value="1"/>
</dbReference>
<dbReference type="SUPFAM" id="SSF88713">
    <property type="entry name" value="Glycoside hydrolase/deacetylase"/>
    <property type="match status" value="1"/>
</dbReference>
<evidence type="ECO:0000256" key="2">
    <source>
        <dbReference type="ARBA" id="ARBA00022801"/>
    </source>
</evidence>
<dbReference type="Proteomes" id="UP000016160">
    <property type="component" value="Chromosome"/>
</dbReference>
<gene>
    <name evidence="4" type="ORF">BN863_2110</name>
</gene>
<evidence type="ECO:0000259" key="3">
    <source>
        <dbReference type="PROSITE" id="PS51677"/>
    </source>
</evidence>
<dbReference type="InterPro" id="IPR011330">
    <property type="entry name" value="Glyco_hydro/deAcase_b/a-brl"/>
</dbReference>
<organism evidence="4 5">
    <name type="scientific">Formosa agariphila (strain DSM 15362 / KCTC 12365 / LMG 23005 / KMM 3901 / M-2Alg 35-1)</name>
    <dbReference type="NCBI Taxonomy" id="1347342"/>
    <lineage>
        <taxon>Bacteria</taxon>
        <taxon>Pseudomonadati</taxon>
        <taxon>Bacteroidota</taxon>
        <taxon>Flavobacteriia</taxon>
        <taxon>Flavobacteriales</taxon>
        <taxon>Flavobacteriaceae</taxon>
        <taxon>Formosa</taxon>
    </lineage>
</organism>
<dbReference type="GO" id="GO:0016020">
    <property type="term" value="C:membrane"/>
    <property type="evidence" value="ECO:0007669"/>
    <property type="project" value="TreeGrafter"/>
</dbReference>
<dbReference type="CDD" id="cd10917">
    <property type="entry name" value="CE4_NodB_like_6s_7s"/>
    <property type="match status" value="1"/>
</dbReference>
<accession>T2KHP1</accession>
<reference evidence="4 5" key="1">
    <citation type="journal article" date="2013" name="Appl. Environ. Microbiol.">
        <title>The genome of the alga-associated marine flavobacterium Formosa agariphila KMM 3901T reveals a broad potential for degradation of algal polysaccharides.</title>
        <authorList>
            <person name="Mann A.J."/>
            <person name="Hahnke R.L."/>
            <person name="Huang S."/>
            <person name="Werner J."/>
            <person name="Xing P."/>
            <person name="Barbeyron T."/>
            <person name="Huettel B."/>
            <person name="Stueber K."/>
            <person name="Reinhardt R."/>
            <person name="Harder J."/>
            <person name="Gloeckner F.O."/>
            <person name="Amann R.I."/>
            <person name="Teeling H."/>
        </authorList>
    </citation>
    <scope>NUCLEOTIDE SEQUENCE [LARGE SCALE GENOMIC DNA]</scope>
    <source>
        <strain evidence="5">DSM 15362 / KCTC 12365 / LMG 23005 / KMM 3901</strain>
    </source>
</reference>
<sequence length="208" mass="24127">MRFIPVRSPKFIKGIFPNYVWDVPLLDSKTIYLTFDDGPNPEITPWVLQTLKSYNAKATFFCIGDNVRKYPDVFQNTIQAGHKIGNHTFNHLKGWKTHTDVYIDNVEKAAEIIPSKLFRPPYGKIKNKQAKILTQLGYKIVMWSIISFDWEHNLSGEDCLKNVIKHTEDGHIIVFHDSIKASKNMQYVLPKVLEYFSAKGYNFNVLPY</sequence>
<dbReference type="AlphaFoldDB" id="T2KHP1"/>
<dbReference type="GO" id="GO:0005975">
    <property type="term" value="P:carbohydrate metabolic process"/>
    <property type="evidence" value="ECO:0007669"/>
    <property type="project" value="InterPro"/>
</dbReference>
<evidence type="ECO:0000313" key="5">
    <source>
        <dbReference type="Proteomes" id="UP000016160"/>
    </source>
</evidence>
<dbReference type="GO" id="GO:0046872">
    <property type="term" value="F:metal ion binding"/>
    <property type="evidence" value="ECO:0007669"/>
    <property type="project" value="UniProtKB-KW"/>
</dbReference>
<protein>
    <submittedName>
        <fullName evidence="4">Polysaccharide deacetylase (CE4)</fullName>
    </submittedName>
</protein>
<dbReference type="InterPro" id="IPR050248">
    <property type="entry name" value="Polysacc_deacetylase_ArnD"/>
</dbReference>
<dbReference type="PANTHER" id="PTHR10587">
    <property type="entry name" value="GLYCOSYL TRANSFERASE-RELATED"/>
    <property type="match status" value="1"/>
</dbReference>